<evidence type="ECO:0000313" key="16">
    <source>
        <dbReference type="EMBL" id="PZO38657.1"/>
    </source>
</evidence>
<dbReference type="Gene3D" id="1.20.1560.10">
    <property type="entry name" value="ABC transporter type 1, transmembrane domain"/>
    <property type="match status" value="1"/>
</dbReference>
<keyword evidence="3" id="KW-1003">Cell membrane</keyword>
<keyword evidence="4 11" id="KW-0812">Transmembrane</keyword>
<keyword evidence="9 11" id="KW-1133">Transmembrane helix</keyword>
<keyword evidence="5" id="KW-0547">Nucleotide-binding</keyword>
<reference evidence="16 17" key="2">
    <citation type="submission" date="2018-06" db="EMBL/GenBank/DDBJ databases">
        <title>Metagenomic assembly of (sub)arctic Cyanobacteria and their associated microbiome from non-axenic cultures.</title>
        <authorList>
            <person name="Baurain D."/>
        </authorList>
    </citation>
    <scope>NUCLEOTIDE SEQUENCE [LARGE SCALE GENOMIC DNA]</scope>
    <source>
        <strain evidence="16">ULC066bin1</strain>
    </source>
</reference>
<reference evidence="16 17" key="1">
    <citation type="submission" date="2018-04" db="EMBL/GenBank/DDBJ databases">
        <authorList>
            <person name="Go L.Y."/>
            <person name="Mitchell J.A."/>
        </authorList>
    </citation>
    <scope>NUCLEOTIDE SEQUENCE [LARGE SCALE GENOMIC DNA]</scope>
    <source>
        <strain evidence="16">ULC066bin1</strain>
    </source>
</reference>
<feature type="transmembrane region" description="Helical" evidence="11">
    <location>
        <begin position="563"/>
        <end position="584"/>
    </location>
</feature>
<proteinExistence type="predicted"/>
<evidence type="ECO:0000256" key="11">
    <source>
        <dbReference type="SAM" id="Phobius"/>
    </source>
</evidence>
<evidence type="ECO:0000256" key="2">
    <source>
        <dbReference type="ARBA" id="ARBA00022448"/>
    </source>
</evidence>
<evidence type="ECO:0000259" key="15">
    <source>
        <dbReference type="PROSITE" id="PS50990"/>
    </source>
</evidence>
<dbReference type="Gene3D" id="2.60.120.10">
    <property type="entry name" value="Jelly Rolls"/>
    <property type="match status" value="1"/>
</dbReference>
<dbReference type="PROSITE" id="PS00211">
    <property type="entry name" value="ABC_TRANSPORTER_1"/>
    <property type="match status" value="1"/>
</dbReference>
<dbReference type="CDD" id="cd02259">
    <property type="entry name" value="Peptidase_C39_like"/>
    <property type="match status" value="1"/>
</dbReference>
<dbReference type="GO" id="GO:0005524">
    <property type="term" value="F:ATP binding"/>
    <property type="evidence" value="ECO:0007669"/>
    <property type="project" value="UniProtKB-KW"/>
</dbReference>
<dbReference type="GO" id="GO:0005886">
    <property type="term" value="C:plasma membrane"/>
    <property type="evidence" value="ECO:0007669"/>
    <property type="project" value="UniProtKB-SubCell"/>
</dbReference>
<name>A0A2W4W5H0_9CYAN</name>
<keyword evidence="2" id="KW-0813">Transport</keyword>
<feature type="transmembrane region" description="Helical" evidence="11">
    <location>
        <begin position="426"/>
        <end position="446"/>
    </location>
</feature>
<keyword evidence="7" id="KW-0788">Thiol protease</keyword>
<dbReference type="CDD" id="cd00038">
    <property type="entry name" value="CAP_ED"/>
    <property type="match status" value="1"/>
</dbReference>
<dbReference type="PROSITE" id="PS50042">
    <property type="entry name" value="CNMP_BINDING_3"/>
    <property type="match status" value="1"/>
</dbReference>
<comment type="caution">
    <text evidence="16">The sequence shown here is derived from an EMBL/GenBank/DDBJ whole genome shotgun (WGS) entry which is preliminary data.</text>
</comment>
<evidence type="ECO:0000256" key="4">
    <source>
        <dbReference type="ARBA" id="ARBA00022692"/>
    </source>
</evidence>
<feature type="domain" description="ABC transmembrane type-1" evidence="14">
    <location>
        <begin position="427"/>
        <end position="708"/>
    </location>
</feature>
<dbReference type="Pfam" id="PF03412">
    <property type="entry name" value="Peptidase_C39"/>
    <property type="match status" value="1"/>
</dbReference>
<evidence type="ECO:0000256" key="5">
    <source>
        <dbReference type="ARBA" id="ARBA00022741"/>
    </source>
</evidence>
<evidence type="ECO:0000259" key="13">
    <source>
        <dbReference type="PROSITE" id="PS50893"/>
    </source>
</evidence>
<dbReference type="PANTHER" id="PTHR43394">
    <property type="entry name" value="ATP-DEPENDENT PERMEASE MDL1, MITOCHONDRIAL"/>
    <property type="match status" value="1"/>
</dbReference>
<dbReference type="AlphaFoldDB" id="A0A2W4W5H0"/>
<dbReference type="CDD" id="cd18782">
    <property type="entry name" value="ABC_6TM_PrtD_LapB_HlyB_like"/>
    <property type="match status" value="1"/>
</dbReference>
<feature type="transmembrane region" description="Helical" evidence="11">
    <location>
        <begin position="655"/>
        <end position="673"/>
    </location>
</feature>
<keyword evidence="10 11" id="KW-0472">Membrane</keyword>
<evidence type="ECO:0000259" key="12">
    <source>
        <dbReference type="PROSITE" id="PS50042"/>
    </source>
</evidence>
<dbReference type="PANTHER" id="PTHR43394:SF1">
    <property type="entry name" value="ATP-BINDING CASSETTE SUB-FAMILY B MEMBER 10, MITOCHONDRIAL"/>
    <property type="match status" value="1"/>
</dbReference>
<dbReference type="Gene3D" id="3.90.70.10">
    <property type="entry name" value="Cysteine proteinases"/>
    <property type="match status" value="1"/>
</dbReference>
<sequence>MTSTTNFIEDFLLRVPELQAIDRVTLKELCDRLQPLRYRMGQEILLRETMPTQILFLMEGQARVLGQLPKITSPTTLEILKPCAVIGWLSLMRNLSCEMVIASVESTCLSLEASDFWQFCDRDPAFKSAFTNKVGLVEVFDLMALEMERQAQSLVNLVQLAQEALPNARVMTLAAGKMPLSRLDRDFIWLVSGSDNFPAPVGNRIEPVSENDEIEVLQGGYVRLIGLRNAFDMKSEIAEEQLIQTALDINIPYAPDLPPVGERSESKKLDYPHFYGRGSVESCIACFQMLARYWQIPFYKHVVKRAIDSQLSRSPKLSLHMCGTIAELMGLNGQLLTIPASTIAQVPTPALLAWQDTFVVLYKTSDRELVLGIPEQGIVTSKTALFANLWGNSVEILLLQPTKDTPKEKFGLSWFLPSLKRYKNTLITVLVASFFVQLLGLANPLITQAIIDKVINQNAPATLNTLGILLVTVSIFEAVISALRTYLFVNTTNRIDLTLGSETIDHLLRLPLRYFEKRSVGELSSRIGELENIRQFLTGTALTVVLDAIFSVVYIIVMLCYSWLLTLIALGTVPLFALLTLTVSPIMRKQLRKKAEQNASTQSYLVEMISGIQTVKAQSSELKSRWEWQHRYARYVSDGFNTVVTSTTAASISQFLSQFSNLLLLWVGVYLVLSKNLTLGQLIAFRIIAGYTTTPLLRLIQLWQNFQGTALSLERLSDIINYPQEQEESERLNIPMPSIKGAVRYENVYFRFVTNGNLQLNNVSLEVPAGKFVGVVGASGAGKSTLTKLISRLYDPESGRILIDDYDISKVELYSLRHQIGVVLQDTWLFDNTVKENIALTNPEASIEEIIEAAKTACAHDFIMQLPKGYESRVGERGVALSGGQRQRIAIARTVLQKPQLLILDEATSALDYNTERQVCLNLAEEFRGRTVFFITHRLATIHSADLILVMDSGRVVEQGTHTELMAMRERYYTLYRQQEAAGES</sequence>
<dbReference type="GO" id="GO:0016887">
    <property type="term" value="F:ATP hydrolysis activity"/>
    <property type="evidence" value="ECO:0007669"/>
    <property type="project" value="InterPro"/>
</dbReference>
<dbReference type="PROSITE" id="PS50929">
    <property type="entry name" value="ABC_TM1F"/>
    <property type="match status" value="1"/>
</dbReference>
<dbReference type="Pfam" id="PF00664">
    <property type="entry name" value="ABC_membrane"/>
    <property type="match status" value="1"/>
</dbReference>
<feature type="domain" description="Peptidase C39" evidence="15">
    <location>
        <begin position="277"/>
        <end position="397"/>
    </location>
</feature>
<dbReference type="SMART" id="SM00100">
    <property type="entry name" value="cNMP"/>
    <property type="match status" value="1"/>
</dbReference>
<evidence type="ECO:0000256" key="6">
    <source>
        <dbReference type="ARBA" id="ARBA00022801"/>
    </source>
</evidence>
<keyword evidence="8" id="KW-0067">ATP-binding</keyword>
<feature type="domain" description="ABC transporter" evidence="13">
    <location>
        <begin position="743"/>
        <end position="978"/>
    </location>
</feature>
<dbReference type="PROSITE" id="PS50990">
    <property type="entry name" value="PEPTIDASE_C39"/>
    <property type="match status" value="1"/>
</dbReference>
<keyword evidence="6" id="KW-0378">Hydrolase</keyword>
<accession>A0A2W4W5H0</accession>
<dbReference type="InterPro" id="IPR005074">
    <property type="entry name" value="Peptidase_C39"/>
</dbReference>
<dbReference type="GO" id="GO:0006508">
    <property type="term" value="P:proteolysis"/>
    <property type="evidence" value="ECO:0007669"/>
    <property type="project" value="InterPro"/>
</dbReference>
<dbReference type="Pfam" id="PF00005">
    <property type="entry name" value="ABC_tran"/>
    <property type="match status" value="1"/>
</dbReference>
<feature type="domain" description="Cyclic nucleotide-binding" evidence="12">
    <location>
        <begin position="17"/>
        <end position="116"/>
    </location>
</feature>
<dbReference type="Proteomes" id="UP000249467">
    <property type="component" value="Unassembled WGS sequence"/>
</dbReference>
<evidence type="ECO:0000259" key="14">
    <source>
        <dbReference type="PROSITE" id="PS50929"/>
    </source>
</evidence>
<protein>
    <submittedName>
        <fullName evidence="16">Peptidase C39</fullName>
    </submittedName>
</protein>
<dbReference type="SUPFAM" id="SSF51206">
    <property type="entry name" value="cAMP-binding domain-like"/>
    <property type="match status" value="1"/>
</dbReference>
<feature type="transmembrane region" description="Helical" evidence="11">
    <location>
        <begin position="466"/>
        <end position="489"/>
    </location>
</feature>
<dbReference type="GO" id="GO:0008234">
    <property type="term" value="F:cysteine-type peptidase activity"/>
    <property type="evidence" value="ECO:0007669"/>
    <property type="project" value="UniProtKB-KW"/>
</dbReference>
<dbReference type="InterPro" id="IPR014710">
    <property type="entry name" value="RmlC-like_jellyroll"/>
</dbReference>
<dbReference type="InterPro" id="IPR036640">
    <property type="entry name" value="ABC1_TM_sf"/>
</dbReference>
<dbReference type="InterPro" id="IPR003593">
    <property type="entry name" value="AAA+_ATPase"/>
</dbReference>
<dbReference type="InterPro" id="IPR027417">
    <property type="entry name" value="P-loop_NTPase"/>
</dbReference>
<dbReference type="InterPro" id="IPR039421">
    <property type="entry name" value="Type_1_exporter"/>
</dbReference>
<comment type="subcellular location">
    <subcellularLocation>
        <location evidence="1">Cell membrane</location>
        <topology evidence="1">Multi-pass membrane protein</topology>
    </subcellularLocation>
</comment>
<evidence type="ECO:0000313" key="17">
    <source>
        <dbReference type="Proteomes" id="UP000249467"/>
    </source>
</evidence>
<evidence type="ECO:0000256" key="3">
    <source>
        <dbReference type="ARBA" id="ARBA00022475"/>
    </source>
</evidence>
<dbReference type="GO" id="GO:0015421">
    <property type="term" value="F:ABC-type oligopeptide transporter activity"/>
    <property type="evidence" value="ECO:0007669"/>
    <property type="project" value="TreeGrafter"/>
</dbReference>
<evidence type="ECO:0000256" key="8">
    <source>
        <dbReference type="ARBA" id="ARBA00022840"/>
    </source>
</evidence>
<dbReference type="SUPFAM" id="SSF90123">
    <property type="entry name" value="ABC transporter transmembrane region"/>
    <property type="match status" value="1"/>
</dbReference>
<evidence type="ECO:0000256" key="1">
    <source>
        <dbReference type="ARBA" id="ARBA00004651"/>
    </source>
</evidence>
<evidence type="ECO:0000256" key="7">
    <source>
        <dbReference type="ARBA" id="ARBA00022807"/>
    </source>
</evidence>
<evidence type="ECO:0000256" key="9">
    <source>
        <dbReference type="ARBA" id="ARBA00022989"/>
    </source>
</evidence>
<dbReference type="InterPro" id="IPR017871">
    <property type="entry name" value="ABC_transporter-like_CS"/>
</dbReference>
<dbReference type="SUPFAM" id="SSF52540">
    <property type="entry name" value="P-loop containing nucleoside triphosphate hydrolases"/>
    <property type="match status" value="1"/>
</dbReference>
<keyword evidence="7" id="KW-0645">Protease</keyword>
<dbReference type="InterPro" id="IPR003439">
    <property type="entry name" value="ABC_transporter-like_ATP-bd"/>
</dbReference>
<gene>
    <name evidence="16" type="ORF">DCF19_15765</name>
</gene>
<dbReference type="InterPro" id="IPR000595">
    <property type="entry name" value="cNMP-bd_dom"/>
</dbReference>
<dbReference type="FunFam" id="3.40.50.300:FF:000221">
    <property type="entry name" value="Multidrug ABC transporter ATP-binding protein"/>
    <property type="match status" value="1"/>
</dbReference>
<dbReference type="Gene3D" id="3.40.50.300">
    <property type="entry name" value="P-loop containing nucleotide triphosphate hydrolases"/>
    <property type="match status" value="1"/>
</dbReference>
<dbReference type="SMART" id="SM00382">
    <property type="entry name" value="AAA"/>
    <property type="match status" value="1"/>
</dbReference>
<dbReference type="InterPro" id="IPR011527">
    <property type="entry name" value="ABC1_TM_dom"/>
</dbReference>
<feature type="transmembrane region" description="Helical" evidence="11">
    <location>
        <begin position="536"/>
        <end position="557"/>
    </location>
</feature>
<dbReference type="EMBL" id="QBML01000022">
    <property type="protein sequence ID" value="PZO38657.1"/>
    <property type="molecule type" value="Genomic_DNA"/>
</dbReference>
<dbReference type="PROSITE" id="PS50893">
    <property type="entry name" value="ABC_TRANSPORTER_2"/>
    <property type="match status" value="1"/>
</dbReference>
<evidence type="ECO:0000256" key="10">
    <source>
        <dbReference type="ARBA" id="ARBA00023136"/>
    </source>
</evidence>
<dbReference type="Pfam" id="PF00027">
    <property type="entry name" value="cNMP_binding"/>
    <property type="match status" value="1"/>
</dbReference>
<dbReference type="InterPro" id="IPR018490">
    <property type="entry name" value="cNMP-bd_dom_sf"/>
</dbReference>
<organism evidence="16 17">
    <name type="scientific">Pseudanabaena frigida</name>
    <dbReference type="NCBI Taxonomy" id="945775"/>
    <lineage>
        <taxon>Bacteria</taxon>
        <taxon>Bacillati</taxon>
        <taxon>Cyanobacteriota</taxon>
        <taxon>Cyanophyceae</taxon>
        <taxon>Pseudanabaenales</taxon>
        <taxon>Pseudanabaenaceae</taxon>
        <taxon>Pseudanabaena</taxon>
    </lineage>
</organism>